<dbReference type="InterPro" id="IPR004242">
    <property type="entry name" value="Transposase_21"/>
</dbReference>
<dbReference type="Proteomes" id="UP000236291">
    <property type="component" value="Unassembled WGS sequence"/>
</dbReference>
<evidence type="ECO:0000259" key="1">
    <source>
        <dbReference type="Pfam" id="PF13952"/>
    </source>
</evidence>
<evidence type="ECO:0000313" key="3">
    <source>
        <dbReference type="EMBL" id="PNX72846.1"/>
    </source>
</evidence>
<dbReference type="AlphaFoldDB" id="A0A2K3L2W6"/>
<protein>
    <recommendedName>
        <fullName evidence="5">DUF4218 domain-containing protein</fullName>
    </recommendedName>
</protein>
<evidence type="ECO:0000313" key="4">
    <source>
        <dbReference type="Proteomes" id="UP000236291"/>
    </source>
</evidence>
<dbReference type="PANTHER" id="PTHR48258:SF9">
    <property type="entry name" value="OS01G0348150 PROTEIN"/>
    <property type="match status" value="1"/>
</dbReference>
<dbReference type="InterPro" id="IPR025452">
    <property type="entry name" value="DUF4218"/>
</dbReference>
<dbReference type="Pfam" id="PF02992">
    <property type="entry name" value="Transposase_21"/>
    <property type="match status" value="1"/>
</dbReference>
<organism evidence="3 4">
    <name type="scientific">Trifolium pratense</name>
    <name type="common">Red clover</name>
    <dbReference type="NCBI Taxonomy" id="57577"/>
    <lineage>
        <taxon>Eukaryota</taxon>
        <taxon>Viridiplantae</taxon>
        <taxon>Streptophyta</taxon>
        <taxon>Embryophyta</taxon>
        <taxon>Tracheophyta</taxon>
        <taxon>Spermatophyta</taxon>
        <taxon>Magnoliopsida</taxon>
        <taxon>eudicotyledons</taxon>
        <taxon>Gunneridae</taxon>
        <taxon>Pentapetalae</taxon>
        <taxon>rosids</taxon>
        <taxon>fabids</taxon>
        <taxon>Fabales</taxon>
        <taxon>Fabaceae</taxon>
        <taxon>Papilionoideae</taxon>
        <taxon>50 kb inversion clade</taxon>
        <taxon>NPAAA clade</taxon>
        <taxon>Hologalegina</taxon>
        <taxon>IRL clade</taxon>
        <taxon>Trifolieae</taxon>
        <taxon>Trifolium</taxon>
    </lineage>
</organism>
<feature type="domain" description="DUF4218" evidence="2">
    <location>
        <begin position="336"/>
        <end position="439"/>
    </location>
</feature>
<dbReference type="STRING" id="57577.A0A2K3L2W6"/>
<dbReference type="ExpressionAtlas" id="A0A2K3L2W6">
    <property type="expression patterns" value="baseline"/>
</dbReference>
<accession>A0A2K3L2W6</accession>
<dbReference type="Pfam" id="PF13960">
    <property type="entry name" value="DUF4218"/>
    <property type="match status" value="1"/>
</dbReference>
<feature type="non-terminal residue" evidence="3">
    <location>
        <position position="670"/>
    </location>
</feature>
<sequence length="670" mass="77601">MLLIYNLPPWLCMKRKFVMLTMLISGPRQPGNDIDIYLAPLIEDLKLMWETGVEVYDECRKELFNLRAILFGTINDFPAYGNLSGYSIKGKCACPICGDDTDTMRLEESKKSVFLGHRRFLNSKHRYRKWTQAFNGKSEEARAPLFLTGDELHEKVKHLSNKFGKPFASELVTGGWKKKSIFFELPYWKSLYVRHFLDVMHIEKNVFESVIGTLLNVPGKSKDGIKARLDLQTMRLRKGLHPVKKGSRTYLPPAAHTLSRKEKTKLCRFLHEVKVPEGYSSNIRSLVSMKDLKLKGLKSHDCHVLMENFLPIGIRSILPEKVRWTITKLCFFFKAICSKVIDPGKLLALQQEIVVTLCELEMYFPPSFFDIMVHLTVHLVMETQYCGPAYMRWMYPIERYMKILKGYVKNRSRPEGCIVERYIVEEAIEFCTEYLSNVEPIGIPISRHSGRTTGEGIGASKVEIISNIEKEQAHLYVLHNSVEVEPYVEKHMEQLKKFAKNPDSISERLRWLATGPNVTVLSYSSANDRNPLFANMSYFGVIERIWVLDYSSFQVPVFGCKWVDNNNGVQVDDYGFMKVDLNRVGYRDEPFILASQATQVTWNNRGQSIGRNSRYLSSYIGLTARRIVPIYFDRWNAKDETVRPVYDAYKKDIWDEIRSAFEIGDEHYDY</sequence>
<dbReference type="PANTHER" id="PTHR48258">
    <property type="entry name" value="DUF4218 DOMAIN-CONTAINING PROTEIN-RELATED"/>
    <property type="match status" value="1"/>
</dbReference>
<evidence type="ECO:0000259" key="2">
    <source>
        <dbReference type="Pfam" id="PF13960"/>
    </source>
</evidence>
<feature type="domain" description="DUF4216" evidence="1">
    <location>
        <begin position="548"/>
        <end position="601"/>
    </location>
</feature>
<dbReference type="Pfam" id="PF13952">
    <property type="entry name" value="DUF4216"/>
    <property type="match status" value="1"/>
</dbReference>
<reference evidence="3 4" key="2">
    <citation type="journal article" date="2017" name="Front. Plant Sci.">
        <title>Gene Classification and Mining of Molecular Markers Useful in Red Clover (Trifolium pratense) Breeding.</title>
        <authorList>
            <person name="Istvanek J."/>
            <person name="Dluhosova J."/>
            <person name="Dluhos P."/>
            <person name="Patkova L."/>
            <person name="Nedelnik J."/>
            <person name="Repkova J."/>
        </authorList>
    </citation>
    <scope>NUCLEOTIDE SEQUENCE [LARGE SCALE GENOMIC DNA]</scope>
    <source>
        <strain evidence="4">cv. Tatra</strain>
        <tissue evidence="3">Young leaves</tissue>
    </source>
</reference>
<evidence type="ECO:0008006" key="5">
    <source>
        <dbReference type="Google" id="ProtNLM"/>
    </source>
</evidence>
<proteinExistence type="predicted"/>
<dbReference type="InterPro" id="IPR025312">
    <property type="entry name" value="DUF4216"/>
</dbReference>
<comment type="caution">
    <text evidence="3">The sequence shown here is derived from an EMBL/GenBank/DDBJ whole genome shotgun (WGS) entry which is preliminary data.</text>
</comment>
<name>A0A2K3L2W6_TRIPR</name>
<reference evidence="3 4" key="1">
    <citation type="journal article" date="2014" name="Am. J. Bot.">
        <title>Genome assembly and annotation for red clover (Trifolium pratense; Fabaceae).</title>
        <authorList>
            <person name="Istvanek J."/>
            <person name="Jaros M."/>
            <person name="Krenek A."/>
            <person name="Repkova J."/>
        </authorList>
    </citation>
    <scope>NUCLEOTIDE SEQUENCE [LARGE SCALE GENOMIC DNA]</scope>
    <source>
        <strain evidence="4">cv. Tatra</strain>
        <tissue evidence="3">Young leaves</tissue>
    </source>
</reference>
<gene>
    <name evidence="3" type="ORF">L195_g028743</name>
</gene>
<dbReference type="EMBL" id="ASHM01025176">
    <property type="protein sequence ID" value="PNX72846.1"/>
    <property type="molecule type" value="Genomic_DNA"/>
</dbReference>